<dbReference type="RefSeq" id="WP_184155543.1">
    <property type="nucleotide sequence ID" value="NZ_JACHKA010000001.1"/>
</dbReference>
<sequence>MLRTFLTGAVAAFIGSRLIRANREGKLEGPKQRLREGAERARSRIDQRWSDAARSAPSGRRAPPPAPKSKATKTPAMDDVSSPAAAHPWPVDPKAMPQES</sequence>
<evidence type="ECO:0000256" key="1">
    <source>
        <dbReference type="SAM" id="MobiDB-lite"/>
    </source>
</evidence>
<feature type="region of interest" description="Disordered" evidence="1">
    <location>
        <begin position="23"/>
        <end position="100"/>
    </location>
</feature>
<evidence type="ECO:0000313" key="3">
    <source>
        <dbReference type="Proteomes" id="UP001138540"/>
    </source>
</evidence>
<comment type="caution">
    <text evidence="2">The sequence shown here is derived from an EMBL/GenBank/DDBJ whole genome shotgun (WGS) entry which is preliminary data.</text>
</comment>
<name>A0ABR6NKK8_9SPHN</name>
<evidence type="ECO:0008006" key="4">
    <source>
        <dbReference type="Google" id="ProtNLM"/>
    </source>
</evidence>
<reference evidence="2 3" key="1">
    <citation type="submission" date="2020-08" db="EMBL/GenBank/DDBJ databases">
        <title>Exploring microbial biodiversity for novel pathways involved in the catabolism of aromatic compounds derived from lignin.</title>
        <authorList>
            <person name="Elkins J."/>
        </authorList>
    </citation>
    <scope>NUCLEOTIDE SEQUENCE [LARGE SCALE GENOMIC DNA]</scope>
    <source>
        <strain evidence="2 3">B1D3A</strain>
    </source>
</reference>
<protein>
    <recommendedName>
        <fullName evidence="4">YtxH domain-containing protein</fullName>
    </recommendedName>
</protein>
<evidence type="ECO:0000313" key="2">
    <source>
        <dbReference type="EMBL" id="MBB5987187.1"/>
    </source>
</evidence>
<gene>
    <name evidence="2" type="ORF">HNP60_003161</name>
</gene>
<proteinExistence type="predicted"/>
<accession>A0ABR6NKK8</accession>
<keyword evidence="3" id="KW-1185">Reference proteome</keyword>
<dbReference type="EMBL" id="JACHKA010000001">
    <property type="protein sequence ID" value="MBB5987187.1"/>
    <property type="molecule type" value="Genomic_DNA"/>
</dbReference>
<organism evidence="2 3">
    <name type="scientific">Sphingobium lignivorans</name>
    <dbReference type="NCBI Taxonomy" id="2735886"/>
    <lineage>
        <taxon>Bacteria</taxon>
        <taxon>Pseudomonadati</taxon>
        <taxon>Pseudomonadota</taxon>
        <taxon>Alphaproteobacteria</taxon>
        <taxon>Sphingomonadales</taxon>
        <taxon>Sphingomonadaceae</taxon>
        <taxon>Sphingobium</taxon>
    </lineage>
</organism>
<feature type="compositionally biased region" description="Low complexity" evidence="1">
    <location>
        <begin position="52"/>
        <end position="61"/>
    </location>
</feature>
<feature type="compositionally biased region" description="Basic and acidic residues" evidence="1">
    <location>
        <begin position="23"/>
        <end position="51"/>
    </location>
</feature>
<dbReference type="Proteomes" id="UP001138540">
    <property type="component" value="Unassembled WGS sequence"/>
</dbReference>